<feature type="transmembrane region" description="Helical" evidence="1">
    <location>
        <begin position="106"/>
        <end position="128"/>
    </location>
</feature>
<sequence length="239" mass="27268">MDIIWDRLYGGVSNFFPEEGGPQCFLPLWQRIVETLLLVALAIGGIIISSKNLEPIDPSNSDKIRSSIDKDMLILNNDENYVKYFIAIFYCFVFASEIIYKFMNRTIIFLLNPCHITTIIQLLLLIMGTKSRKMCFLFRFQMYLLPGAVIPIAFPAVNSRVLTGVNLNYLLCPAENDPFSGRFYHLAAVTHQAILVPFLAKFFNISIRYVIQAIHSDAAKPMAPIFQFTKQIISLEKIE</sequence>
<accession>A0A8R1TMC6</accession>
<feature type="transmembrane region" description="Helical" evidence="1">
    <location>
        <begin position="81"/>
        <end position="100"/>
    </location>
</feature>
<reference evidence="3" key="1">
    <citation type="submission" date="2013-10" db="EMBL/GenBank/DDBJ databases">
        <title>Genome sequencing of Onchocerca volvulus.</title>
        <authorList>
            <person name="Cotton J."/>
            <person name="Tsai J."/>
            <person name="Stanley E."/>
            <person name="Tracey A."/>
            <person name="Holroyd N."/>
            <person name="Lustigman S."/>
            <person name="Berriman M."/>
        </authorList>
    </citation>
    <scope>NUCLEOTIDE SEQUENCE</scope>
</reference>
<dbReference type="AlphaFoldDB" id="A0A8R1TMC6"/>
<dbReference type="EnsemblMetazoa" id="OVOC12351.1">
    <property type="protein sequence ID" value="OVOC12351.1"/>
    <property type="gene ID" value="WBGene00249160"/>
</dbReference>
<feature type="transmembrane region" description="Helical" evidence="1">
    <location>
        <begin position="183"/>
        <end position="203"/>
    </location>
</feature>
<dbReference type="PANTHER" id="PTHR20948:SF2">
    <property type="entry name" value="TRANSMEMBRANE PROTEIN 164"/>
    <property type="match status" value="1"/>
</dbReference>
<evidence type="ECO:0000313" key="2">
    <source>
        <dbReference type="EnsemblMetazoa" id="OVOC12351.1"/>
    </source>
</evidence>
<protein>
    <recommendedName>
        <fullName evidence="4">Transmembrane protein 164</fullName>
    </recommendedName>
</protein>
<keyword evidence="1" id="KW-1133">Transmembrane helix</keyword>
<keyword evidence="1" id="KW-0472">Membrane</keyword>
<name>A0A8R1TMC6_ONCVO</name>
<organism evidence="2 3">
    <name type="scientific">Onchocerca volvulus</name>
    <dbReference type="NCBI Taxonomy" id="6282"/>
    <lineage>
        <taxon>Eukaryota</taxon>
        <taxon>Metazoa</taxon>
        <taxon>Ecdysozoa</taxon>
        <taxon>Nematoda</taxon>
        <taxon>Chromadorea</taxon>
        <taxon>Rhabditida</taxon>
        <taxon>Spirurina</taxon>
        <taxon>Spiruromorpha</taxon>
        <taxon>Filarioidea</taxon>
        <taxon>Onchocercidae</taxon>
        <taxon>Onchocerca</taxon>
    </lineage>
</organism>
<keyword evidence="3" id="KW-1185">Reference proteome</keyword>
<keyword evidence="1" id="KW-0812">Transmembrane</keyword>
<evidence type="ECO:0000313" key="3">
    <source>
        <dbReference type="Proteomes" id="UP000024404"/>
    </source>
</evidence>
<dbReference type="PANTHER" id="PTHR20948">
    <property type="entry name" value="TRANSMEMBRANE PROTEIN 164"/>
    <property type="match status" value="1"/>
</dbReference>
<evidence type="ECO:0008006" key="4">
    <source>
        <dbReference type="Google" id="ProtNLM"/>
    </source>
</evidence>
<reference evidence="2" key="2">
    <citation type="submission" date="2022-06" db="UniProtKB">
        <authorList>
            <consortium name="EnsemblMetazoa"/>
        </authorList>
    </citation>
    <scope>IDENTIFICATION</scope>
</reference>
<dbReference type="InterPro" id="IPR026508">
    <property type="entry name" value="TMEM164"/>
</dbReference>
<dbReference type="Pfam" id="PF14808">
    <property type="entry name" value="TMEM164"/>
    <property type="match status" value="1"/>
</dbReference>
<proteinExistence type="predicted"/>
<dbReference type="EMBL" id="CMVM020000443">
    <property type="status" value="NOT_ANNOTATED_CDS"/>
    <property type="molecule type" value="Genomic_DNA"/>
</dbReference>
<evidence type="ECO:0000256" key="1">
    <source>
        <dbReference type="SAM" id="Phobius"/>
    </source>
</evidence>
<dbReference type="Proteomes" id="UP000024404">
    <property type="component" value="Unassembled WGS sequence"/>
</dbReference>
<feature type="transmembrane region" description="Helical" evidence="1">
    <location>
        <begin position="140"/>
        <end position="163"/>
    </location>
</feature>